<evidence type="ECO:0000256" key="4">
    <source>
        <dbReference type="ARBA" id="ARBA00023004"/>
    </source>
</evidence>
<evidence type="ECO:0000256" key="1">
    <source>
        <dbReference type="ARBA" id="ARBA00006787"/>
    </source>
</evidence>
<feature type="binding site" evidence="5">
    <location>
        <position position="302"/>
    </location>
    <ligand>
        <name>Fe cation</name>
        <dbReference type="ChEBI" id="CHEBI:24875"/>
        <note>catalytic</note>
    </ligand>
</feature>
<feature type="binding site" evidence="5">
    <location>
        <position position="233"/>
    </location>
    <ligand>
        <name>Fe cation</name>
        <dbReference type="ChEBI" id="CHEBI:24875"/>
        <note>catalytic</note>
    </ligand>
</feature>
<evidence type="ECO:0000256" key="2">
    <source>
        <dbReference type="ARBA" id="ARBA00022723"/>
    </source>
</evidence>
<keyword evidence="4 5" id="KW-0408">Iron</keyword>
<name>G7E7J5_MIXOS</name>
<proteinExistence type="inferred from homology"/>
<gene>
    <name evidence="6" type="primary">Mo05493</name>
    <name evidence="6" type="ORF">E5Q_05493</name>
</gene>
<dbReference type="OMA" id="WHIGDYN"/>
<evidence type="ECO:0000313" key="7">
    <source>
        <dbReference type="Proteomes" id="UP000009131"/>
    </source>
</evidence>
<dbReference type="RefSeq" id="XP_014566768.1">
    <property type="nucleotide sequence ID" value="XM_014711282.1"/>
</dbReference>
<dbReference type="GO" id="GO:0016121">
    <property type="term" value="P:carotene catabolic process"/>
    <property type="evidence" value="ECO:0007669"/>
    <property type="project" value="TreeGrafter"/>
</dbReference>
<dbReference type="eggNOG" id="KOG1285">
    <property type="taxonomic scope" value="Eukaryota"/>
</dbReference>
<protein>
    <submittedName>
        <fullName evidence="6">Uncharacterized protein</fullName>
    </submittedName>
</protein>
<dbReference type="STRING" id="764103.G7E7J5"/>
<dbReference type="InParanoid" id="G7E7J5"/>
<evidence type="ECO:0000256" key="3">
    <source>
        <dbReference type="ARBA" id="ARBA00023002"/>
    </source>
</evidence>
<feature type="binding site" evidence="5">
    <location>
        <position position="495"/>
    </location>
    <ligand>
        <name>Fe cation</name>
        <dbReference type="ChEBI" id="CHEBI:24875"/>
        <note>catalytic</note>
    </ligand>
</feature>
<keyword evidence="3" id="KW-0560">Oxidoreductase</keyword>
<dbReference type="InterPro" id="IPR004294">
    <property type="entry name" value="Carotenoid_Oase"/>
</dbReference>
<evidence type="ECO:0000256" key="5">
    <source>
        <dbReference type="PIRSR" id="PIRSR604294-1"/>
    </source>
</evidence>
<keyword evidence="2 5" id="KW-0479">Metal-binding</keyword>
<accession>G7E7J5</accession>
<sequence length="503" mass="55092">MTSFTVLSEVRQPVQLDVKGDLPTWINGTLLRTGPGQYEVDSKTSGGTVKMKHWFDGLSINSAFTIKDGKVTYRSRYSTDALKKSIESLGRYPSVSFGEIEPCRRLFSKLFTVFRSDERSPDPSSVNVGVTIAPDVPWAKDDLSGIVVKTDSNSLMVIDPETLEPRTAFDYSRVDAKLDGELAPAHSHQDGDDYFSYVSKFGPKAGYKVFKIDGSGKATILATITDAPMAYIHSFFLTKKYVVLCVWQCDFAALGLPVLWHKNVINSFRGWDKHRSAYFYVIDRAAKGVVAKRKAPAFFAFHSVNAFDDPSEEGTLHCDVSAYDTNAMLEALSIENMENLEKHAKLLNKAKPDGLRRYTLRGIGSETAPPNAEISHPCGKGIYFELPVTAPAVRHLPYRFAYGISREGAVDTILSGSILKLDLATGRSIHWVAPDKGSPGEPIFLPRPGGKTEDDGVLLVVVFQDGMSHLVVLDATTMTEIASADINACVGLGFHGSFAQASL</sequence>
<dbReference type="HOGENOM" id="CLU_016472_5_0_1"/>
<dbReference type="OrthoDB" id="407010at2759"/>
<dbReference type="EMBL" id="BABT02000165">
    <property type="protein sequence ID" value="GAA98805.1"/>
    <property type="molecule type" value="Genomic_DNA"/>
</dbReference>
<comment type="cofactor">
    <cofactor evidence="5">
        <name>Fe(2+)</name>
        <dbReference type="ChEBI" id="CHEBI:29033"/>
    </cofactor>
    <text evidence="5">Binds 1 Fe(2+) ion per subunit.</text>
</comment>
<dbReference type="Proteomes" id="UP000009131">
    <property type="component" value="Unassembled WGS sequence"/>
</dbReference>
<dbReference type="PANTHER" id="PTHR10543:SF24">
    <property type="entry name" value="CAROTENOID ISOMEROOXYGENASE"/>
    <property type="match status" value="1"/>
</dbReference>
<dbReference type="PANTHER" id="PTHR10543">
    <property type="entry name" value="BETA-CAROTENE DIOXYGENASE"/>
    <property type="match status" value="1"/>
</dbReference>
<dbReference type="Pfam" id="PF03055">
    <property type="entry name" value="RPE65"/>
    <property type="match status" value="1"/>
</dbReference>
<evidence type="ECO:0000313" key="6">
    <source>
        <dbReference type="EMBL" id="GAA98805.1"/>
    </source>
</evidence>
<organism evidence="6 7">
    <name type="scientific">Mixia osmundae (strain CBS 9802 / IAM 14324 / JCM 22182 / KY 12970)</name>
    <dbReference type="NCBI Taxonomy" id="764103"/>
    <lineage>
        <taxon>Eukaryota</taxon>
        <taxon>Fungi</taxon>
        <taxon>Dikarya</taxon>
        <taxon>Basidiomycota</taxon>
        <taxon>Pucciniomycotina</taxon>
        <taxon>Mixiomycetes</taxon>
        <taxon>Mixiales</taxon>
        <taxon>Mixiaceae</taxon>
        <taxon>Mixia</taxon>
    </lineage>
</organism>
<comment type="similarity">
    <text evidence="1">Belongs to the carotenoid oxygenase family.</text>
</comment>
<feature type="binding site" evidence="5">
    <location>
        <position position="186"/>
    </location>
    <ligand>
        <name>Fe cation</name>
        <dbReference type="ChEBI" id="CHEBI:24875"/>
        <note>catalytic</note>
    </ligand>
</feature>
<comment type="caution">
    <text evidence="6">The sequence shown here is derived from an EMBL/GenBank/DDBJ whole genome shotgun (WGS) entry which is preliminary data.</text>
</comment>
<reference evidence="6 7" key="1">
    <citation type="journal article" date="2011" name="J. Gen. Appl. Microbiol.">
        <title>Draft genome sequencing of the enigmatic basidiomycete Mixia osmundae.</title>
        <authorList>
            <person name="Nishida H."/>
            <person name="Nagatsuka Y."/>
            <person name="Sugiyama J."/>
        </authorList>
    </citation>
    <scope>NUCLEOTIDE SEQUENCE [LARGE SCALE GENOMIC DNA]</scope>
    <source>
        <strain evidence="7">CBS 9802 / IAM 14324 / JCM 22182 / KY 12970</strain>
    </source>
</reference>
<keyword evidence="7" id="KW-1185">Reference proteome</keyword>
<dbReference type="GO" id="GO:0010436">
    <property type="term" value="F:carotenoid dioxygenase activity"/>
    <property type="evidence" value="ECO:0007669"/>
    <property type="project" value="TreeGrafter"/>
</dbReference>
<dbReference type="GO" id="GO:0046872">
    <property type="term" value="F:metal ion binding"/>
    <property type="evidence" value="ECO:0007669"/>
    <property type="project" value="UniProtKB-KW"/>
</dbReference>
<dbReference type="AlphaFoldDB" id="G7E7J5"/>
<reference evidence="6 7" key="2">
    <citation type="journal article" date="2012" name="Open Biol.">
        <title>Characteristics of nucleosomes and linker DNA regions on the genome of the basidiomycete Mixia osmundae revealed by mono- and dinucleosome mapping.</title>
        <authorList>
            <person name="Nishida H."/>
            <person name="Kondo S."/>
            <person name="Matsumoto T."/>
            <person name="Suzuki Y."/>
            <person name="Yoshikawa H."/>
            <person name="Taylor T.D."/>
            <person name="Sugiyama J."/>
        </authorList>
    </citation>
    <scope>NUCLEOTIDE SEQUENCE [LARGE SCALE GENOMIC DNA]</scope>
    <source>
        <strain evidence="7">CBS 9802 / IAM 14324 / JCM 22182 / KY 12970</strain>
    </source>
</reference>